<comment type="caution">
    <text evidence="4">The sequence shown here is derived from an EMBL/GenBank/DDBJ whole genome shotgun (WGS) entry which is preliminary data.</text>
</comment>
<feature type="domain" description="VWFA" evidence="2">
    <location>
        <begin position="1413"/>
        <end position="1518"/>
    </location>
</feature>
<name>A0AA90ZBG6_9EURY</name>
<dbReference type="PROSITE" id="PS51127">
    <property type="entry name" value="BIG1"/>
    <property type="match status" value="1"/>
</dbReference>
<dbReference type="PROSITE" id="PS50234">
    <property type="entry name" value="VWFA"/>
    <property type="match status" value="2"/>
</dbReference>
<protein>
    <submittedName>
        <fullName evidence="4">Mg-chelatase subunit ChlD</fullName>
    </submittedName>
</protein>
<comment type="similarity">
    <text evidence="1">Belongs to the intimin/invasin family.</text>
</comment>
<sequence>MRTSAKLASILVLLFLFTTPAIAVTLELSASDTSAQVGENVSLTALLMNGTLPLNNTSVNFSTNLGTLSSLSSTTNDSGFAIVSINSTISGNLVVNASSGTETNTTLVSFLPGPVTDIIFDINNTDPVAGDEVDVNVTARDQYGNINNTPTINIYLTMEDVLSEPHNENIALSEVMGNMFEISIDHNNMTSVKSVEGTGLLLRINSTLAGTLSIGSDLVGITNNTSVVYAPSSPYSMEALYDREYLVNTTSDIVVSLYDRYDNPIEGATLTFNLTSPADTIYNSPITYGSAWLSSSVEITPVDGTATVSFRTDKRAGGNIVNVDALNTSLFLRLSITGTSDIATALTLSATPSSCYANNEDSYRLSAQVIDQFSNPLLPGNFQIKDRVLFESNSGSTLIPLNGYGVGTTVVGPTPYVENITVTATYKNETGSTDINASKELSFTEGPLSIFNFYANPDKVLLQNISGNHNSSVILIAFDAWGHTLQDVNISLNNTAPSMGTLSMDGYQGTNVINATTDQYGRVNALFTSSNIVDNCTLIATSGVINDSMSIEIKDEPFLSAYIDAEPYIVNSGDIVNVTTIITVEGELPISRSAATSMLVLDRSGSMDPDYYAGTPLDVILVLDRSGSMEYLGTTPEQPLTDAKSAAKVFMENLVSNAEVGVVSFATYSAVDQQPLPLNLSGNKDLLHNAIDSMDASGYTAMGDGMVKANALLINGRPGAKKIMIVLTDGVTNRGSDPESAISTANLNNIRIYTIGLGSSELIDETLLEHIASETGGSYYNAPSSSELQTVYNAIAKEISDFDVTEIDYGAEGFTPYSYAFEDELTLTFSHAPYILKYDVWDIDNLDENCGVYVNGNYVFEIPVTGGEKWSTFEHDISSEVLNGTNTIIIEDPMNSPNSIRNLGVFADGILLASKPSETTYTSAEPYVINFNTSYYGYENVFQVNEEVNDLKVMASWAFIDNDLDVRLTSPSGISYGKMESTSGYFTDERSSVDINVRDAEFDTYITSLNPDTNYEASTSLFVTSDLNDTGDQAASMMKWRLPSAPTHNTTIRCVKLYLTGMDEPDIGWDAGTDSRTITVYDLLTPYSSPTWDNNATSQIWVSGSFSNSDYENSYAIDALSLSSSVSGDVVEFNITDSMWGSDRVPEWDDECSLVLVGSNYGGTDANPSVDRFASSDTNANDHTRYLNGWKPLVVVEYSITKDTSEFVWVQPTSYDYPDLDMVETGNWTVQVSSYSADGPFTLNTFIDKKSATQIASRAFISSFDENRGDLSGLVLYSDNNVVTSDNQSSYLRNSSEWVSYFTPETDASHSFELFWNDSSTLDMALYEGTKLLASSTGSNPKVLNSSLLIGNDYYLIVNKTAGNEDDTFFTINATNNDAPYLPMELNWKEWRATVTSSLAYNSFDHLENSIDTITADGMTAIDEGLYAANNELSAINGNSTVVLMTDGLDNAGHHSLIEEALRAKEHNTTIYTVGLGNNEGEVDPILYEIANMTGGEYYFAPNSTVLEDIFVGIASDIANFTASGPTLSIHIPNNYIKGLSVATATYIPNSTNSTFGNATNYSIPMAPPQGNAEPTISTEGSRSELLWDLPSMIPGQKWGVWYQLKVQGAGSVPLILPTSSLSYTDVNETTIDININYEGETGISGFGADVDYVSLGSISIVPESPTVLIDEDAILNLKAFYSDGNPAIVNMQIYSSIGAFNETENPMNITVSGSDQINLMSTRAGTANIKAIGSNGNNSVSDDTVVYIRPKGVITLS</sequence>
<dbReference type="PANTHER" id="PTHR10579:SF43">
    <property type="entry name" value="ZINC FINGER (C3HC4-TYPE RING FINGER) FAMILY PROTEIN"/>
    <property type="match status" value="1"/>
</dbReference>
<keyword evidence="5" id="KW-1185">Reference proteome</keyword>
<evidence type="ECO:0000256" key="1">
    <source>
        <dbReference type="ARBA" id="ARBA00010116"/>
    </source>
</evidence>
<dbReference type="Proteomes" id="UP001185015">
    <property type="component" value="Unassembled WGS sequence"/>
</dbReference>
<organism evidence="4 5">
    <name type="scientific">Methanococcoides alaskense</name>
    <dbReference type="NCBI Taxonomy" id="325778"/>
    <lineage>
        <taxon>Archaea</taxon>
        <taxon>Methanobacteriati</taxon>
        <taxon>Methanobacteriota</taxon>
        <taxon>Stenosarchaea group</taxon>
        <taxon>Methanomicrobia</taxon>
        <taxon>Methanosarcinales</taxon>
        <taxon>Methanosarcinaceae</taxon>
        <taxon>Methanococcoides</taxon>
    </lineage>
</organism>
<evidence type="ECO:0000259" key="2">
    <source>
        <dbReference type="PROSITE" id="PS50234"/>
    </source>
</evidence>
<dbReference type="EMBL" id="JAVDQI010000001">
    <property type="protein sequence ID" value="MDR6222142.1"/>
    <property type="molecule type" value="Genomic_DNA"/>
</dbReference>
<feature type="domain" description="VWFA" evidence="2">
    <location>
        <begin position="618"/>
        <end position="795"/>
    </location>
</feature>
<dbReference type="InterPro" id="IPR036465">
    <property type="entry name" value="vWFA_dom_sf"/>
</dbReference>
<evidence type="ECO:0000259" key="3">
    <source>
        <dbReference type="PROSITE" id="PS51127"/>
    </source>
</evidence>
<dbReference type="SMART" id="SM00634">
    <property type="entry name" value="BID_1"/>
    <property type="match status" value="1"/>
</dbReference>
<dbReference type="SUPFAM" id="SSF49373">
    <property type="entry name" value="Invasin/intimin cell-adhesion fragments"/>
    <property type="match status" value="1"/>
</dbReference>
<dbReference type="RefSeq" id="WP_270096072.1">
    <property type="nucleotide sequence ID" value="NZ_JAQFFK010000003.1"/>
</dbReference>
<reference evidence="4 5" key="1">
    <citation type="submission" date="2023-07" db="EMBL/GenBank/DDBJ databases">
        <title>Genomic Encyclopedia of Type Strains, Phase IV (KMG-IV): sequencing the most valuable type-strain genomes for metagenomic binning, comparative biology and taxonomic classification.</title>
        <authorList>
            <person name="Goeker M."/>
        </authorList>
    </citation>
    <scope>NUCLEOTIDE SEQUENCE [LARGE SCALE GENOMIC DNA]</scope>
    <source>
        <strain evidence="4 5">DSM 17273</strain>
    </source>
</reference>
<dbReference type="Gene3D" id="3.40.50.410">
    <property type="entry name" value="von Willebrand factor, type A domain"/>
    <property type="match status" value="2"/>
</dbReference>
<dbReference type="Pfam" id="PF00092">
    <property type="entry name" value="VWA"/>
    <property type="match status" value="2"/>
</dbReference>
<dbReference type="SUPFAM" id="SSF53300">
    <property type="entry name" value="vWA-like"/>
    <property type="match status" value="2"/>
</dbReference>
<dbReference type="Gene3D" id="2.60.40.10">
    <property type="entry name" value="Immunoglobulins"/>
    <property type="match status" value="3"/>
</dbReference>
<dbReference type="InterPro" id="IPR051266">
    <property type="entry name" value="CLCR"/>
</dbReference>
<dbReference type="CDD" id="cd00198">
    <property type="entry name" value="vWFA"/>
    <property type="match status" value="2"/>
</dbReference>
<dbReference type="PANTHER" id="PTHR10579">
    <property type="entry name" value="CALCIUM-ACTIVATED CHLORIDE CHANNEL REGULATOR"/>
    <property type="match status" value="1"/>
</dbReference>
<dbReference type="SMART" id="SM00327">
    <property type="entry name" value="VWA"/>
    <property type="match status" value="2"/>
</dbReference>
<dbReference type="InterPro" id="IPR002035">
    <property type="entry name" value="VWF_A"/>
</dbReference>
<evidence type="ECO:0000313" key="4">
    <source>
        <dbReference type="EMBL" id="MDR6222142.1"/>
    </source>
</evidence>
<gene>
    <name evidence="4" type="ORF">J2750_000574</name>
</gene>
<feature type="domain" description="Big-1" evidence="3">
    <location>
        <begin position="25"/>
        <end position="111"/>
    </location>
</feature>
<dbReference type="InterPro" id="IPR008964">
    <property type="entry name" value="Invasin/intimin_cell_adhesion"/>
</dbReference>
<accession>A0AA90ZBG6</accession>
<evidence type="ECO:0000313" key="5">
    <source>
        <dbReference type="Proteomes" id="UP001185015"/>
    </source>
</evidence>
<dbReference type="InterPro" id="IPR013783">
    <property type="entry name" value="Ig-like_fold"/>
</dbReference>
<dbReference type="InterPro" id="IPR003344">
    <property type="entry name" value="Big_1_dom"/>
</dbReference>
<proteinExistence type="inferred from homology"/>